<evidence type="ECO:0000256" key="1">
    <source>
        <dbReference type="SAM" id="SignalP"/>
    </source>
</evidence>
<organism evidence="2 3">
    <name type="scientific">Treponema vincentii ATCC 35580</name>
    <dbReference type="NCBI Taxonomy" id="596324"/>
    <lineage>
        <taxon>Bacteria</taxon>
        <taxon>Pseudomonadati</taxon>
        <taxon>Spirochaetota</taxon>
        <taxon>Spirochaetia</taxon>
        <taxon>Spirochaetales</taxon>
        <taxon>Treponemataceae</taxon>
        <taxon>Treponema</taxon>
    </lineage>
</organism>
<dbReference type="Proteomes" id="UP000004509">
    <property type="component" value="Unassembled WGS sequence"/>
</dbReference>
<dbReference type="PROSITE" id="PS51257">
    <property type="entry name" value="PROKAR_LIPOPROTEIN"/>
    <property type="match status" value="1"/>
</dbReference>
<feature type="chain" id="PRO_5002989317" description="Lipoprotein" evidence="1">
    <location>
        <begin position="24"/>
        <end position="139"/>
    </location>
</feature>
<dbReference type="OrthoDB" id="9857093at2"/>
<protein>
    <recommendedName>
        <fullName evidence="4">Lipoprotein</fullName>
    </recommendedName>
</protein>
<accession>C8PMG1</accession>
<sequence length="139" mass="16242">MKKINLLKPFLLFSLLAVLMTLAACNNPVGNNSSNPETKKYTIWLDRSTYTQFKEVFKNRLEDGDFIQLEFNAEQWNAISKVLPDKDKDMWTESQIMKWLKSEEFGDTEATKQAKWLITHEHVCIVSRTGDIVSYLYKQ</sequence>
<dbReference type="EMBL" id="ACYH01000011">
    <property type="protein sequence ID" value="EEV21378.1"/>
    <property type="molecule type" value="Genomic_DNA"/>
</dbReference>
<dbReference type="GeneID" id="301461456"/>
<dbReference type="AlphaFoldDB" id="C8PMG1"/>
<reference evidence="2 3" key="1">
    <citation type="submission" date="2009-07" db="EMBL/GenBank/DDBJ databases">
        <authorList>
            <person name="Madupu R."/>
            <person name="Sebastian Y."/>
            <person name="Durkin A.S."/>
            <person name="Torralba M."/>
            <person name="Methe B."/>
            <person name="Sutton G.G."/>
            <person name="Strausberg R.L."/>
            <person name="Nelson K.E."/>
        </authorList>
    </citation>
    <scope>NUCLEOTIDE SEQUENCE [LARGE SCALE GENOMIC DNA]</scope>
    <source>
        <strain evidence="2 3">ATCC 35580</strain>
    </source>
</reference>
<name>C8PMG1_9SPIR</name>
<proteinExistence type="predicted"/>
<dbReference type="STRING" id="596324.TREVI0001_0575"/>
<keyword evidence="1" id="KW-0732">Signal</keyword>
<comment type="caution">
    <text evidence="2">The sequence shown here is derived from an EMBL/GenBank/DDBJ whole genome shotgun (WGS) entry which is preliminary data.</text>
</comment>
<feature type="signal peptide" evidence="1">
    <location>
        <begin position="1"/>
        <end position="23"/>
    </location>
</feature>
<evidence type="ECO:0008006" key="4">
    <source>
        <dbReference type="Google" id="ProtNLM"/>
    </source>
</evidence>
<evidence type="ECO:0000313" key="2">
    <source>
        <dbReference type="EMBL" id="EEV21378.1"/>
    </source>
</evidence>
<dbReference type="RefSeq" id="WP_006187707.1">
    <property type="nucleotide sequence ID" value="NZ_ACYH01000011.1"/>
</dbReference>
<evidence type="ECO:0000313" key="3">
    <source>
        <dbReference type="Proteomes" id="UP000004509"/>
    </source>
</evidence>
<gene>
    <name evidence="2" type="ORF">TREVI0001_0575</name>
</gene>